<dbReference type="EC" id="2.7.13.3" evidence="2"/>
<feature type="domain" description="Histidine kinase" evidence="9">
    <location>
        <begin position="172"/>
        <end position="425"/>
    </location>
</feature>
<keyword evidence="4 8" id="KW-0597">Phosphoprotein</keyword>
<evidence type="ECO:0000256" key="5">
    <source>
        <dbReference type="ARBA" id="ARBA00022777"/>
    </source>
</evidence>
<feature type="modified residue" description="4-aspartylphosphate" evidence="8">
    <location>
        <position position="53"/>
    </location>
</feature>
<dbReference type="InterPro" id="IPR011006">
    <property type="entry name" value="CheY-like_superfamily"/>
</dbReference>
<dbReference type="InterPro" id="IPR036890">
    <property type="entry name" value="HATPase_C_sf"/>
</dbReference>
<feature type="domain" description="Response regulatory" evidence="10">
    <location>
        <begin position="2"/>
        <end position="120"/>
    </location>
</feature>
<dbReference type="PANTHER" id="PTHR43065:SF50">
    <property type="entry name" value="HISTIDINE KINASE"/>
    <property type="match status" value="1"/>
</dbReference>
<dbReference type="PRINTS" id="PR00344">
    <property type="entry name" value="BCTRLSENSOR"/>
</dbReference>
<evidence type="ECO:0000256" key="3">
    <source>
        <dbReference type="ARBA" id="ARBA00018672"/>
    </source>
</evidence>
<keyword evidence="12" id="KW-1185">Reference proteome</keyword>
<accession>A0ABR9ZUG4</accession>
<dbReference type="Pfam" id="PF00072">
    <property type="entry name" value="Response_reg"/>
    <property type="match status" value="1"/>
</dbReference>
<comment type="caution">
    <text evidence="11">The sequence shown here is derived from an EMBL/GenBank/DDBJ whole genome shotgun (WGS) entry which is preliminary data.</text>
</comment>
<dbReference type="InterPro" id="IPR036097">
    <property type="entry name" value="HisK_dim/P_sf"/>
</dbReference>
<evidence type="ECO:0000256" key="1">
    <source>
        <dbReference type="ARBA" id="ARBA00000085"/>
    </source>
</evidence>
<evidence type="ECO:0000256" key="8">
    <source>
        <dbReference type="PROSITE-ProRule" id="PRU00169"/>
    </source>
</evidence>
<dbReference type="Proteomes" id="UP000614200">
    <property type="component" value="Unassembled WGS sequence"/>
</dbReference>
<evidence type="ECO:0000256" key="6">
    <source>
        <dbReference type="ARBA" id="ARBA00023012"/>
    </source>
</evidence>
<evidence type="ECO:0000259" key="9">
    <source>
        <dbReference type="PROSITE" id="PS50109"/>
    </source>
</evidence>
<comment type="catalytic activity">
    <reaction evidence="1">
        <text>ATP + protein L-histidine = ADP + protein N-phospho-L-histidine.</text>
        <dbReference type="EC" id="2.7.13.3"/>
    </reaction>
</comment>
<dbReference type="SUPFAM" id="SSF52172">
    <property type="entry name" value="CheY-like"/>
    <property type="match status" value="1"/>
</dbReference>
<evidence type="ECO:0000256" key="7">
    <source>
        <dbReference type="ARBA" id="ARBA00024867"/>
    </source>
</evidence>
<dbReference type="SMART" id="SM00387">
    <property type="entry name" value="HATPase_c"/>
    <property type="match status" value="1"/>
</dbReference>
<dbReference type="InterPro" id="IPR003594">
    <property type="entry name" value="HATPase_dom"/>
</dbReference>
<name>A0ABR9ZUG4_9FIRM</name>
<proteinExistence type="predicted"/>
<dbReference type="PROSITE" id="PS50109">
    <property type="entry name" value="HIS_KIN"/>
    <property type="match status" value="1"/>
</dbReference>
<gene>
    <name evidence="11" type="ORF">ISU02_11725</name>
</gene>
<dbReference type="SMART" id="SM00448">
    <property type="entry name" value="REC"/>
    <property type="match status" value="1"/>
</dbReference>
<evidence type="ECO:0000313" key="12">
    <source>
        <dbReference type="Proteomes" id="UP000614200"/>
    </source>
</evidence>
<dbReference type="Gene3D" id="3.30.565.10">
    <property type="entry name" value="Histidine kinase-like ATPase, C-terminal domain"/>
    <property type="match status" value="1"/>
</dbReference>
<comment type="function">
    <text evidence="7">May play the central regulatory role in sporulation. It may be an element of the effector pathway responsible for the activation of sporulation genes in response to nutritional stress. Spo0A may act in concert with spo0H (a sigma factor) to control the expression of some genes that are critical to the sporulation process.</text>
</comment>
<keyword evidence="5" id="KW-0418">Kinase</keyword>
<reference evidence="11 12" key="1">
    <citation type="submission" date="2020-11" db="EMBL/GenBank/DDBJ databases">
        <title>Fusibacter basophilias sp. nov.</title>
        <authorList>
            <person name="Qiu D."/>
        </authorList>
    </citation>
    <scope>NUCLEOTIDE SEQUENCE [LARGE SCALE GENOMIC DNA]</scope>
    <source>
        <strain evidence="11 12">Q10-2</strain>
    </source>
</reference>
<evidence type="ECO:0000256" key="2">
    <source>
        <dbReference type="ARBA" id="ARBA00012438"/>
    </source>
</evidence>
<evidence type="ECO:0000313" key="11">
    <source>
        <dbReference type="EMBL" id="MBF4693798.1"/>
    </source>
</evidence>
<dbReference type="Gene3D" id="3.40.50.2300">
    <property type="match status" value="1"/>
</dbReference>
<evidence type="ECO:0000256" key="4">
    <source>
        <dbReference type="ARBA" id="ARBA00022553"/>
    </source>
</evidence>
<dbReference type="InterPro" id="IPR003661">
    <property type="entry name" value="HisK_dim/P_dom"/>
</dbReference>
<evidence type="ECO:0000259" key="10">
    <source>
        <dbReference type="PROSITE" id="PS50110"/>
    </source>
</evidence>
<dbReference type="Pfam" id="PF02518">
    <property type="entry name" value="HATPase_c"/>
    <property type="match status" value="1"/>
</dbReference>
<protein>
    <recommendedName>
        <fullName evidence="3">Stage 0 sporulation protein A homolog</fullName>
        <ecNumber evidence="2">2.7.13.3</ecNumber>
    </recommendedName>
</protein>
<dbReference type="InterPro" id="IPR004358">
    <property type="entry name" value="Sig_transdc_His_kin-like_C"/>
</dbReference>
<dbReference type="Gene3D" id="1.10.287.130">
    <property type="match status" value="1"/>
</dbReference>
<sequence length="433" mass="49019">MRILIVDDSRINQAIARDTLIANHIEGEIFFASNGEEALTFIMASKCDLVLLDIIMPKYSGIEVLEKLMDNNCVDLPKIIMLTTIEDTQTLKKCFDYGATDYIRKPFNELEFVSRVKAVIREIQNDYQIKCAAIQMEKQNAELMATNKALKEAQYYLVQKEKMVAIGELAAGIAHEINNPLAFVMSNLSTAKDYVNSISEFISMSREMSSIERAEDYAEAISKMERLWKDRDLDFIFEDFEDVLIDSETGLKRVAKIVMTMRNFARISDEDVYEYVDMNVLIDEALLIVNNEIKYSATIIKHYSDCKLLYCNKGQIEQVLVNMLVNASHAIKAKNHGNLGVVELSTLCDEKYGYMIIKDNGGGIDSEFINKIFNPFFTTKPVGQGTGLGLSISHDIIVNKHQGEISVESIKNEGATFTIKIPFNLEHKVESEK</sequence>
<organism evidence="11 12">
    <name type="scientific">Fusibacter ferrireducens</name>
    <dbReference type="NCBI Taxonomy" id="2785058"/>
    <lineage>
        <taxon>Bacteria</taxon>
        <taxon>Bacillati</taxon>
        <taxon>Bacillota</taxon>
        <taxon>Clostridia</taxon>
        <taxon>Eubacteriales</taxon>
        <taxon>Eubacteriales Family XII. Incertae Sedis</taxon>
        <taxon>Fusibacter</taxon>
    </lineage>
</organism>
<keyword evidence="6" id="KW-0902">Two-component regulatory system</keyword>
<dbReference type="InterPro" id="IPR001789">
    <property type="entry name" value="Sig_transdc_resp-reg_receiver"/>
</dbReference>
<dbReference type="SUPFAM" id="SSF47384">
    <property type="entry name" value="Homodimeric domain of signal transducing histidine kinase"/>
    <property type="match status" value="1"/>
</dbReference>
<dbReference type="PROSITE" id="PS50110">
    <property type="entry name" value="RESPONSE_REGULATORY"/>
    <property type="match status" value="1"/>
</dbReference>
<dbReference type="EMBL" id="JADKNH010000006">
    <property type="protein sequence ID" value="MBF4693798.1"/>
    <property type="molecule type" value="Genomic_DNA"/>
</dbReference>
<dbReference type="SUPFAM" id="SSF55874">
    <property type="entry name" value="ATPase domain of HSP90 chaperone/DNA topoisomerase II/histidine kinase"/>
    <property type="match status" value="1"/>
</dbReference>
<dbReference type="CDD" id="cd00082">
    <property type="entry name" value="HisKA"/>
    <property type="match status" value="1"/>
</dbReference>
<keyword evidence="5" id="KW-0808">Transferase</keyword>
<dbReference type="RefSeq" id="WP_194702031.1">
    <property type="nucleotide sequence ID" value="NZ_JADKNH010000006.1"/>
</dbReference>
<dbReference type="InterPro" id="IPR005467">
    <property type="entry name" value="His_kinase_dom"/>
</dbReference>
<dbReference type="PANTHER" id="PTHR43065">
    <property type="entry name" value="SENSOR HISTIDINE KINASE"/>
    <property type="match status" value="1"/>
</dbReference>